<protein>
    <submittedName>
        <fullName evidence="3">Uncharacterized protein</fullName>
    </submittedName>
</protein>
<dbReference type="OrthoDB" id="10049253at2759"/>
<organism evidence="3 9">
    <name type="scientific">Rotaria magnacalcarata</name>
    <dbReference type="NCBI Taxonomy" id="392030"/>
    <lineage>
        <taxon>Eukaryota</taxon>
        <taxon>Metazoa</taxon>
        <taxon>Spiralia</taxon>
        <taxon>Gnathifera</taxon>
        <taxon>Rotifera</taxon>
        <taxon>Eurotatoria</taxon>
        <taxon>Bdelloidea</taxon>
        <taxon>Philodinida</taxon>
        <taxon>Philodinidae</taxon>
        <taxon>Rotaria</taxon>
    </lineage>
</organism>
<dbReference type="EMBL" id="CAJOBI010002596">
    <property type="protein sequence ID" value="CAF3935751.1"/>
    <property type="molecule type" value="Genomic_DNA"/>
</dbReference>
<evidence type="ECO:0000313" key="6">
    <source>
        <dbReference type="EMBL" id="CAF3823825.1"/>
    </source>
</evidence>
<dbReference type="EMBL" id="CAJNOW010007850">
    <property type="protein sequence ID" value="CAF1524172.1"/>
    <property type="molecule type" value="Genomic_DNA"/>
</dbReference>
<dbReference type="EMBL" id="CAJNRG010000094">
    <property type="protein sequence ID" value="CAF1972297.1"/>
    <property type="molecule type" value="Genomic_DNA"/>
</dbReference>
<dbReference type="Proteomes" id="UP000663824">
    <property type="component" value="Unassembled WGS sequence"/>
</dbReference>
<dbReference type="Proteomes" id="UP000663887">
    <property type="component" value="Unassembled WGS sequence"/>
</dbReference>
<dbReference type="Proteomes" id="UP000676336">
    <property type="component" value="Unassembled WGS sequence"/>
</dbReference>
<dbReference type="Proteomes" id="UP000663842">
    <property type="component" value="Unassembled WGS sequence"/>
</dbReference>
<dbReference type="EMBL" id="CAJNOV010003145">
    <property type="protein sequence ID" value="CAF1129827.1"/>
    <property type="molecule type" value="Genomic_DNA"/>
</dbReference>
<comment type="caution">
    <text evidence="3">The sequence shown here is derived from an EMBL/GenBank/DDBJ whole genome shotgun (WGS) entry which is preliminary data.</text>
</comment>
<evidence type="ECO:0000313" key="1">
    <source>
        <dbReference type="EMBL" id="CAF1129827.1"/>
    </source>
</evidence>
<evidence type="ECO:0000313" key="3">
    <source>
        <dbReference type="EMBL" id="CAF1972297.1"/>
    </source>
</evidence>
<dbReference type="Proteomes" id="UP000681967">
    <property type="component" value="Unassembled WGS sequence"/>
</dbReference>
<evidence type="ECO:0000313" key="7">
    <source>
        <dbReference type="EMBL" id="CAF3840471.1"/>
    </source>
</evidence>
<dbReference type="EMBL" id="CAJOBJ010000728">
    <property type="protein sequence ID" value="CAF3840471.1"/>
    <property type="molecule type" value="Genomic_DNA"/>
</dbReference>
<dbReference type="AlphaFoldDB" id="A0A816MCY6"/>
<name>A0A816MCY6_9BILA</name>
<evidence type="ECO:0000313" key="2">
    <source>
        <dbReference type="EMBL" id="CAF1524172.1"/>
    </source>
</evidence>
<gene>
    <name evidence="6" type="ORF">BYL167_LOCUS4278</name>
    <name evidence="1" type="ORF">CJN711_LOCUS8501</name>
    <name evidence="7" type="ORF">GIL414_LOCUS3353</name>
    <name evidence="2" type="ORF">KQP761_LOCUS15879</name>
    <name evidence="4" type="ORF">MBJ925_LOCUS10952</name>
    <name evidence="8" type="ORF">SMN809_LOCUS8443</name>
    <name evidence="5" type="ORF">UXM345_LOCUS4057</name>
    <name evidence="3" type="ORF">XDN619_LOCUS1941</name>
</gene>
<reference evidence="3" key="1">
    <citation type="submission" date="2021-02" db="EMBL/GenBank/DDBJ databases">
        <authorList>
            <person name="Nowell W R."/>
        </authorList>
    </citation>
    <scope>NUCLEOTIDE SEQUENCE</scope>
</reference>
<dbReference type="EMBL" id="CAJOBF010000273">
    <property type="protein sequence ID" value="CAF3788078.1"/>
    <property type="molecule type" value="Genomic_DNA"/>
</dbReference>
<evidence type="ECO:0000313" key="9">
    <source>
        <dbReference type="Proteomes" id="UP000663887"/>
    </source>
</evidence>
<dbReference type="Proteomes" id="UP000663834">
    <property type="component" value="Unassembled WGS sequence"/>
</dbReference>
<sequence length="519" mass="61422">MNDHTGESSTTTKTFRFGSGQLLILNQYQIEKIPYLTALVSAGPSFDSIQLKQGYYLLDSRIAYQDFLFALDSLSFDSIRKIFTHLPKNYNVLANIALLEFLVLGQGENPTLNEVNSNFFCNVEFGDKLGAYKYMYRPSDIQDMAVRFAIALAKEEYDFRNHQVADQIYWFIMFILSAYELFDTHIRYHVHKIAQNCFSLFCPSLLKRLHRLEERTGNEIRDNSNTASNHINSHEEKDVLCSFDLFPNDCSFDFWHIDYLCSVRRFGLTFNCCNCKMMFLLWIQRNNYSFFRNCRKIAYDKDKILEALCEKILENMYKCLLGTVIRQLLVKKHGHGLVFFRELKYKQMLDDILNSNAVQVAIKERILSEICELIPKLEQKHSKLMKEIEFNKQHSTITCDDEWQIHIPHMYWNSYEFAFESKRNIALKCELTLAKLYQYESLIDEIRNTILVDLHDLFMDEIKIFVGRRKLEWSLFNNLLCNLDKKIEASDLKKTHRMYSNTNYRSLPKIQFKYTKCKI</sequence>
<dbReference type="EMBL" id="CAJNRE010004637">
    <property type="protein sequence ID" value="CAF2037689.1"/>
    <property type="molecule type" value="Genomic_DNA"/>
</dbReference>
<dbReference type="Proteomes" id="UP000663855">
    <property type="component" value="Unassembled WGS sequence"/>
</dbReference>
<accession>A0A816MCY6</accession>
<evidence type="ECO:0000313" key="5">
    <source>
        <dbReference type="EMBL" id="CAF3788078.1"/>
    </source>
</evidence>
<evidence type="ECO:0000313" key="8">
    <source>
        <dbReference type="EMBL" id="CAF3935751.1"/>
    </source>
</evidence>
<dbReference type="EMBL" id="CAJOBH010000892">
    <property type="protein sequence ID" value="CAF3823825.1"/>
    <property type="molecule type" value="Genomic_DNA"/>
</dbReference>
<dbReference type="Proteomes" id="UP000681720">
    <property type="component" value="Unassembled WGS sequence"/>
</dbReference>
<evidence type="ECO:0000313" key="4">
    <source>
        <dbReference type="EMBL" id="CAF2037689.1"/>
    </source>
</evidence>
<proteinExistence type="predicted"/>